<comment type="caution">
    <text evidence="15">The sequence shown here is derived from an EMBL/GenBank/DDBJ whole genome shotgun (WGS) entry which is preliminary data.</text>
</comment>
<dbReference type="Proteomes" id="UP000051036">
    <property type="component" value="Unassembled WGS sequence"/>
</dbReference>
<dbReference type="PANTHER" id="PTHR21248:SF22">
    <property type="entry name" value="PHOSPHOLIPASE D"/>
    <property type="match status" value="1"/>
</dbReference>
<comment type="catalytic activity">
    <reaction evidence="12">
        <text>2 a 1,2-diacyl-sn-glycero-3-phospho-(1'-sn-glycerol) = a cardiolipin + glycerol</text>
        <dbReference type="Rhea" id="RHEA:31451"/>
        <dbReference type="ChEBI" id="CHEBI:17754"/>
        <dbReference type="ChEBI" id="CHEBI:62237"/>
        <dbReference type="ChEBI" id="CHEBI:64716"/>
    </reaction>
</comment>
<evidence type="ECO:0000256" key="1">
    <source>
        <dbReference type="ARBA" id="ARBA00004651"/>
    </source>
</evidence>
<dbReference type="InterPro" id="IPR030874">
    <property type="entry name" value="Cardiolipin_synth_Firmi"/>
</dbReference>
<evidence type="ECO:0000256" key="2">
    <source>
        <dbReference type="ARBA" id="ARBA00022475"/>
    </source>
</evidence>
<dbReference type="CDD" id="cd09112">
    <property type="entry name" value="PLDc_CLS_2"/>
    <property type="match status" value="1"/>
</dbReference>
<dbReference type="PATRIC" id="fig|1423763.3.peg.1786"/>
<keyword evidence="5 12" id="KW-0812">Transmembrane</keyword>
<sequence>MMIADWDTIRRIIEFLWIINIAFAIWTVFRSKREIASTWAWLLVLSVLPYIGFILYMFLGRKLTHEEIFAIQDEQKKLRDNYLREQTRLLKEHDLLPAKDQKPRARRLTELNLNNDDAILTYNNEVQVFTDGQELFKNMIDNINQAKELVNVEFYTFYDDQLGNSVLKALEAAQKRGVQVRVIYDASGSRGTHPSFFDKLRELGGQAQPFISTSSKKYWFRTPRANYHLHRKLVIIDHKIGYIGGFNIGDQYVDRSKKFGHWRDTHLRVVGQSPILMEVRFAMDWNTSCRKTHLPKYNLSQMREFKIVTSNSPDKVPMQIVSSGPDSDNFAIRRSYQEIIASSRDYVYIQTPYLIPEAPMIEALIVAAKSGTDVRIMIPCMPDHAFVYRATEYYAKYLTANGVKVYKYDNGFIHAKTMVSGSNISSVGSANQDFRSYSLNFEVNAFNYSPKLAQELKKIFEEDLKESTLLTNEYFSNQSRWLKFKQYFSRLLSPIL</sequence>
<reference evidence="15 16" key="1">
    <citation type="journal article" date="2015" name="Genome Announc.">
        <title>Expanding the biotechnology potential of lactobacilli through comparative genomics of 213 strains and associated genera.</title>
        <authorList>
            <person name="Sun Z."/>
            <person name="Harris H.M."/>
            <person name="McCann A."/>
            <person name="Guo C."/>
            <person name="Argimon S."/>
            <person name="Zhang W."/>
            <person name="Yang X."/>
            <person name="Jeffery I.B."/>
            <person name="Cooney J.C."/>
            <person name="Kagawa T.F."/>
            <person name="Liu W."/>
            <person name="Song Y."/>
            <person name="Salvetti E."/>
            <person name="Wrobel A."/>
            <person name="Rasinkangas P."/>
            <person name="Parkhill J."/>
            <person name="Rea M.C."/>
            <person name="O'Sullivan O."/>
            <person name="Ritari J."/>
            <person name="Douillard F.P."/>
            <person name="Paul Ross R."/>
            <person name="Yang R."/>
            <person name="Briner A.E."/>
            <person name="Felis G.E."/>
            <person name="de Vos W.M."/>
            <person name="Barrangou R."/>
            <person name="Klaenhammer T.R."/>
            <person name="Caufield P.W."/>
            <person name="Cui Y."/>
            <person name="Zhang H."/>
            <person name="O'Toole P.W."/>
        </authorList>
    </citation>
    <scope>NUCLEOTIDE SEQUENCE [LARGE SCALE GENOMIC DNA]</scope>
    <source>
        <strain evidence="15 16">DSM 16043</strain>
    </source>
</reference>
<dbReference type="Pfam" id="PF13396">
    <property type="entry name" value="PLDc_N"/>
    <property type="match status" value="1"/>
</dbReference>
<gene>
    <name evidence="15" type="ORF">FC46_GL001753</name>
</gene>
<comment type="similarity">
    <text evidence="12">Belongs to the phospholipase D family. Cardiolipin synthase subfamily.</text>
</comment>
<evidence type="ECO:0000256" key="4">
    <source>
        <dbReference type="ARBA" id="ARBA00022679"/>
    </source>
</evidence>
<keyword evidence="3 12" id="KW-0444">Lipid biosynthesis</keyword>
<evidence type="ECO:0000256" key="13">
    <source>
        <dbReference type="NCBIfam" id="TIGR04265"/>
    </source>
</evidence>
<protein>
    <recommendedName>
        <fullName evidence="12 13">Cardiolipin synthase</fullName>
        <shortName evidence="12">CL synthase</shortName>
        <ecNumber evidence="12 13">2.7.8.-</ecNumber>
    </recommendedName>
</protein>
<evidence type="ECO:0000259" key="14">
    <source>
        <dbReference type="PROSITE" id="PS50035"/>
    </source>
</evidence>
<feature type="active site" evidence="12">
    <location>
        <position position="416"/>
    </location>
</feature>
<feature type="domain" description="PLD phosphodiesterase" evidence="14">
    <location>
        <begin position="409"/>
        <end position="436"/>
    </location>
</feature>
<evidence type="ECO:0000256" key="5">
    <source>
        <dbReference type="ARBA" id="ARBA00022692"/>
    </source>
</evidence>
<feature type="active site" evidence="12">
    <location>
        <position position="414"/>
    </location>
</feature>
<feature type="domain" description="PLD phosphodiesterase" evidence="14">
    <location>
        <begin position="225"/>
        <end position="252"/>
    </location>
</feature>
<accession>A0A0R1UMB8</accession>
<keyword evidence="16" id="KW-1185">Reference proteome</keyword>
<comment type="caution">
    <text evidence="12">Lacks conserved residue(s) required for the propagation of feature annotation.</text>
</comment>
<evidence type="ECO:0000256" key="10">
    <source>
        <dbReference type="ARBA" id="ARBA00023209"/>
    </source>
</evidence>
<evidence type="ECO:0000313" key="16">
    <source>
        <dbReference type="Proteomes" id="UP000051036"/>
    </source>
</evidence>
<keyword evidence="6" id="KW-0677">Repeat</keyword>
<dbReference type="NCBIfam" id="TIGR04265">
    <property type="entry name" value="bac_cardiolipin"/>
    <property type="match status" value="1"/>
</dbReference>
<keyword evidence="9 12" id="KW-0472">Membrane</keyword>
<name>A0A0R1UMB8_9LACO</name>
<dbReference type="Pfam" id="PF13091">
    <property type="entry name" value="PLDc_2"/>
    <property type="match status" value="2"/>
</dbReference>
<dbReference type="SUPFAM" id="SSF56024">
    <property type="entry name" value="Phospholipase D/nuclease"/>
    <property type="match status" value="2"/>
</dbReference>
<dbReference type="InterPro" id="IPR027379">
    <property type="entry name" value="CLS_N"/>
</dbReference>
<dbReference type="InterPro" id="IPR022924">
    <property type="entry name" value="Cardiolipin_synthase"/>
</dbReference>
<organism evidence="15 16">
    <name type="scientific">Lactobacillus kalixensis DSM 16043</name>
    <dbReference type="NCBI Taxonomy" id="1423763"/>
    <lineage>
        <taxon>Bacteria</taxon>
        <taxon>Bacillati</taxon>
        <taxon>Bacillota</taxon>
        <taxon>Bacilli</taxon>
        <taxon>Lactobacillales</taxon>
        <taxon>Lactobacillaceae</taxon>
        <taxon>Lactobacillus</taxon>
    </lineage>
</organism>
<dbReference type="EC" id="2.7.8.-" evidence="12 13"/>
<dbReference type="HAMAP" id="MF_01916">
    <property type="entry name" value="Cardiolipin_synth_Cls"/>
    <property type="match status" value="1"/>
</dbReference>
<keyword evidence="2 12" id="KW-1003">Cell membrane</keyword>
<dbReference type="Gene3D" id="3.30.870.10">
    <property type="entry name" value="Endonuclease Chain A"/>
    <property type="match status" value="2"/>
</dbReference>
<feature type="active site" evidence="12">
    <location>
        <position position="237"/>
    </location>
</feature>
<dbReference type="STRING" id="1423763.FC46_GL001753"/>
<dbReference type="PANTHER" id="PTHR21248">
    <property type="entry name" value="CARDIOLIPIN SYNTHASE"/>
    <property type="match status" value="1"/>
</dbReference>
<proteinExistence type="inferred from homology"/>
<keyword evidence="4 12" id="KW-0808">Transferase</keyword>
<feature type="active site" evidence="12">
    <location>
        <position position="232"/>
    </location>
</feature>
<evidence type="ECO:0000256" key="7">
    <source>
        <dbReference type="ARBA" id="ARBA00022989"/>
    </source>
</evidence>
<keyword evidence="11 12" id="KW-1208">Phospholipid metabolism</keyword>
<feature type="active site" evidence="12">
    <location>
        <position position="230"/>
    </location>
</feature>
<feature type="transmembrane region" description="Helical" evidence="12">
    <location>
        <begin position="35"/>
        <end position="59"/>
    </location>
</feature>
<feature type="transmembrane region" description="Helical" evidence="12">
    <location>
        <begin position="12"/>
        <end position="29"/>
    </location>
</feature>
<evidence type="ECO:0000256" key="3">
    <source>
        <dbReference type="ARBA" id="ARBA00022516"/>
    </source>
</evidence>
<evidence type="ECO:0000256" key="12">
    <source>
        <dbReference type="HAMAP-Rule" id="MF_01916"/>
    </source>
</evidence>
<dbReference type="EMBL" id="AZFM01000007">
    <property type="protein sequence ID" value="KRL90747.1"/>
    <property type="molecule type" value="Genomic_DNA"/>
</dbReference>
<dbReference type="CDD" id="cd09110">
    <property type="entry name" value="PLDc_CLS_1"/>
    <property type="match status" value="1"/>
</dbReference>
<comment type="subcellular location">
    <subcellularLocation>
        <location evidence="1 12">Cell membrane</location>
        <topology evidence="1 12">Multi-pass membrane protein</topology>
    </subcellularLocation>
</comment>
<dbReference type="InterPro" id="IPR001736">
    <property type="entry name" value="PLipase_D/transphosphatidylase"/>
</dbReference>
<keyword evidence="7 12" id="KW-1133">Transmembrane helix</keyword>
<comment type="function">
    <text evidence="12">Catalyzes the reversible phosphatidyl group transfer from one phosphatidylglycerol molecule to another to form cardiolipin (CL) (diphosphatidylglycerol) and glycerol.</text>
</comment>
<dbReference type="PROSITE" id="PS50035">
    <property type="entry name" value="PLD"/>
    <property type="match status" value="2"/>
</dbReference>
<evidence type="ECO:0000256" key="8">
    <source>
        <dbReference type="ARBA" id="ARBA00023098"/>
    </source>
</evidence>
<evidence type="ECO:0000256" key="9">
    <source>
        <dbReference type="ARBA" id="ARBA00023136"/>
    </source>
</evidence>
<dbReference type="AlphaFoldDB" id="A0A0R1UMB8"/>
<keyword evidence="10 12" id="KW-0594">Phospholipid biosynthesis</keyword>
<evidence type="ECO:0000256" key="11">
    <source>
        <dbReference type="ARBA" id="ARBA00023264"/>
    </source>
</evidence>
<evidence type="ECO:0000313" key="15">
    <source>
        <dbReference type="EMBL" id="KRL90747.1"/>
    </source>
</evidence>
<dbReference type="InterPro" id="IPR025202">
    <property type="entry name" value="PLD-like_dom"/>
</dbReference>
<evidence type="ECO:0000256" key="6">
    <source>
        <dbReference type="ARBA" id="ARBA00022737"/>
    </source>
</evidence>
<dbReference type="SMART" id="SM00155">
    <property type="entry name" value="PLDc"/>
    <property type="match status" value="2"/>
</dbReference>
<keyword evidence="8 12" id="KW-0443">Lipid metabolism</keyword>
<dbReference type="GO" id="GO:0005886">
    <property type="term" value="C:plasma membrane"/>
    <property type="evidence" value="ECO:0007669"/>
    <property type="project" value="UniProtKB-SubCell"/>
</dbReference>
<dbReference type="GO" id="GO:0008808">
    <property type="term" value="F:cardiolipin synthase activity"/>
    <property type="evidence" value="ECO:0007669"/>
    <property type="project" value="UniProtKB-UniRule"/>
</dbReference>
<dbReference type="GO" id="GO:0032049">
    <property type="term" value="P:cardiolipin biosynthetic process"/>
    <property type="evidence" value="ECO:0007669"/>
    <property type="project" value="UniProtKB-UniRule"/>
</dbReference>